<dbReference type="Pfam" id="PF00501">
    <property type="entry name" value="AMP-binding"/>
    <property type="match status" value="1"/>
</dbReference>
<comment type="similarity">
    <text evidence="1">Belongs to the ATP-dependent AMP-binding enzyme family.</text>
</comment>
<dbReference type="InterPro" id="IPR042099">
    <property type="entry name" value="ANL_N_sf"/>
</dbReference>
<dbReference type="GO" id="GO:0031956">
    <property type="term" value="F:medium-chain fatty acid-CoA ligase activity"/>
    <property type="evidence" value="ECO:0007669"/>
    <property type="project" value="TreeGrafter"/>
</dbReference>
<dbReference type="GO" id="GO:0006631">
    <property type="term" value="P:fatty acid metabolic process"/>
    <property type="evidence" value="ECO:0007669"/>
    <property type="project" value="TreeGrafter"/>
</dbReference>
<dbReference type="Proteomes" id="UP000031121">
    <property type="component" value="Chromosome"/>
</dbReference>
<gene>
    <name evidence="5" type="ORF">JI75_06925</name>
</gene>
<dbReference type="InterPro" id="IPR025110">
    <property type="entry name" value="AMP-bd_C"/>
</dbReference>
<keyword evidence="6" id="KW-1185">Reference proteome</keyword>
<dbReference type="SUPFAM" id="SSF56801">
    <property type="entry name" value="Acetyl-CoA synthetase-like"/>
    <property type="match status" value="1"/>
</dbReference>
<dbReference type="Gene3D" id="3.30.300.30">
    <property type="match status" value="1"/>
</dbReference>
<feature type="domain" description="AMP-binding enzyme C-terminal" evidence="4">
    <location>
        <begin position="448"/>
        <end position="527"/>
    </location>
</feature>
<accession>A0A0A8BB73</accession>
<dbReference type="Pfam" id="PF13193">
    <property type="entry name" value="AMP-binding_C"/>
    <property type="match status" value="1"/>
</dbReference>
<dbReference type="InterPro" id="IPR000873">
    <property type="entry name" value="AMP-dep_synth/lig_dom"/>
</dbReference>
<evidence type="ECO:0000313" key="6">
    <source>
        <dbReference type="Proteomes" id="UP000031121"/>
    </source>
</evidence>
<dbReference type="STRING" id="1531429.JI75_06925"/>
<evidence type="ECO:0000259" key="4">
    <source>
        <dbReference type="Pfam" id="PF13193"/>
    </source>
</evidence>
<protein>
    <submittedName>
        <fullName evidence="5">AMP-dependent synthetase</fullName>
    </submittedName>
</protein>
<keyword evidence="2" id="KW-0436">Ligase</keyword>
<evidence type="ECO:0000259" key="3">
    <source>
        <dbReference type="Pfam" id="PF00501"/>
    </source>
</evidence>
<reference evidence="6" key="1">
    <citation type="submission" date="2014-08" db="EMBL/GenBank/DDBJ databases">
        <title>Coriobacteriaceae sp. complete genome.</title>
        <authorList>
            <person name="Looft T."/>
            <person name="Bayles D.O."/>
            <person name="Stanton T.B."/>
        </authorList>
    </citation>
    <scope>NUCLEOTIDE SEQUENCE [LARGE SCALE GENOMIC DNA]</scope>
    <source>
        <strain evidence="6">68-1-3</strain>
    </source>
</reference>
<dbReference type="PANTHER" id="PTHR43201">
    <property type="entry name" value="ACYL-COA SYNTHETASE"/>
    <property type="match status" value="1"/>
</dbReference>
<proteinExistence type="inferred from homology"/>
<name>A0A0A8BB73_9ACTN</name>
<reference evidence="5 6" key="2">
    <citation type="journal article" date="2015" name="Genome Announc.">
        <title>Complete Genome Sequence of Coriobacteriaceae Strain 68-1-3, a Novel Mucus-Degrading Isolate from the Swine Intestinal Tract.</title>
        <authorList>
            <person name="Looft T."/>
            <person name="Bayles D.O."/>
            <person name="Alt D.P."/>
            <person name="Stanton T.B."/>
        </authorList>
    </citation>
    <scope>NUCLEOTIDE SEQUENCE [LARGE SCALE GENOMIC DNA]</scope>
    <source>
        <strain evidence="5 6">68-1-3</strain>
    </source>
</reference>
<evidence type="ECO:0000256" key="2">
    <source>
        <dbReference type="ARBA" id="ARBA00022598"/>
    </source>
</evidence>
<organism evidence="5 6">
    <name type="scientific">Berryella intestinalis</name>
    <dbReference type="NCBI Taxonomy" id="1531429"/>
    <lineage>
        <taxon>Bacteria</taxon>
        <taxon>Bacillati</taxon>
        <taxon>Actinomycetota</taxon>
        <taxon>Coriobacteriia</taxon>
        <taxon>Eggerthellales</taxon>
        <taxon>Eggerthellaceae</taxon>
        <taxon>Berryella</taxon>
    </lineage>
</organism>
<dbReference type="AlphaFoldDB" id="A0A0A8BB73"/>
<sequence>MITDLRILDELKKKYYDAGFWSHDTIESVWTKQVDRYSDKPYVKDNYISHSYAEVDEMAGKLAAWLTEVGVRNGDVVTFQMPTWAEFCVVYVAALKVGAVMHPLPKNFNDEDLVRAMNLVESVAFICPTFEHKTDYENQALLIKDRIPSLRAIAVIDKLQPAKSSLPTLSSIVGKYDPIKPGKSGALSDDVACILSTSGTTGIPKAVLLTHNNILFSERSMVNGFHLTENDIAYMASPLNHATGFFHGLIAPMISGGTCVLDERFVADKAIDRINSEKCTWSMAATPFIYDLLTCMSKTDKRAETLKLFMCGGAPLPSTLVQCAYHYGITLCEIYGSTESCPHAFVPPEKCLDWSGAWSGIPFDGIEVKVANNDVEVPNGEQGEELSRGPHLFVGYYNNEGANQRALTPDGWFRSGDLCYQDDKGRIRINGRKKEIIIRGGENISANEIDAALVGCPGITDHATIGMPDDRLGERICTFVVCSEESPAVLPSVKSLTEYLESKHIQKRLWPERVEVIGSIPRTSTGKTKRHLLADEIKRRMKIEQESAK</sequence>
<dbReference type="OrthoDB" id="9803968at2"/>
<dbReference type="HOGENOM" id="CLU_000022_59_7_11"/>
<dbReference type="Gene3D" id="3.40.50.12780">
    <property type="entry name" value="N-terminal domain of ligase-like"/>
    <property type="match status" value="1"/>
</dbReference>
<feature type="domain" description="AMP-dependent synthetase/ligase" evidence="3">
    <location>
        <begin position="31"/>
        <end position="397"/>
    </location>
</feature>
<evidence type="ECO:0000256" key="1">
    <source>
        <dbReference type="ARBA" id="ARBA00006432"/>
    </source>
</evidence>
<dbReference type="EMBL" id="CP009302">
    <property type="protein sequence ID" value="AJC12432.1"/>
    <property type="molecule type" value="Genomic_DNA"/>
</dbReference>
<dbReference type="RefSeq" id="WP_039689736.1">
    <property type="nucleotide sequence ID" value="NZ_CP009302.1"/>
</dbReference>
<dbReference type="InterPro" id="IPR045851">
    <property type="entry name" value="AMP-bd_C_sf"/>
</dbReference>
<evidence type="ECO:0000313" key="5">
    <source>
        <dbReference type="EMBL" id="AJC12432.1"/>
    </source>
</evidence>
<dbReference type="KEGG" id="cbac:JI75_06925"/>
<dbReference type="PANTHER" id="PTHR43201:SF5">
    <property type="entry name" value="MEDIUM-CHAIN ACYL-COA LIGASE ACSF2, MITOCHONDRIAL"/>
    <property type="match status" value="1"/>
</dbReference>